<evidence type="ECO:0000313" key="3">
    <source>
        <dbReference type="Proteomes" id="UP000016496"/>
    </source>
</evidence>
<evidence type="ECO:0008006" key="4">
    <source>
        <dbReference type="Google" id="ProtNLM"/>
    </source>
</evidence>
<accession>U2DKU0</accession>
<proteinExistence type="predicted"/>
<dbReference type="PATRIC" id="fig|1321819.3.peg.2447"/>
<dbReference type="AlphaFoldDB" id="U2DKU0"/>
<dbReference type="InterPro" id="IPR021787">
    <property type="entry name" value="DUF3352"/>
</dbReference>
<reference evidence="2 3" key="1">
    <citation type="submission" date="2013-08" db="EMBL/GenBank/DDBJ databases">
        <authorList>
            <person name="Weinstock G."/>
            <person name="Sodergren E."/>
            <person name="Wylie T."/>
            <person name="Fulton L."/>
            <person name="Fulton R."/>
            <person name="Fronick C."/>
            <person name="O'Laughlin M."/>
            <person name="Godfrey J."/>
            <person name="Miner T."/>
            <person name="Herter B."/>
            <person name="Appelbaum E."/>
            <person name="Cordes M."/>
            <person name="Lek S."/>
            <person name="Wollam A."/>
            <person name="Pepin K.H."/>
            <person name="Palsikar V.B."/>
            <person name="Mitreva M."/>
            <person name="Wilson R.K."/>
        </authorList>
    </citation>
    <scope>NUCLEOTIDE SEQUENCE [LARGE SCALE GENOMIC DNA]</scope>
    <source>
        <strain evidence="2 3">F0041</strain>
    </source>
</reference>
<feature type="transmembrane region" description="Helical" evidence="1">
    <location>
        <begin position="24"/>
        <end position="47"/>
    </location>
</feature>
<dbReference type="HOGENOM" id="CLU_519406_0_0_10"/>
<dbReference type="Proteomes" id="UP000016496">
    <property type="component" value="Unassembled WGS sequence"/>
</dbReference>
<protein>
    <recommendedName>
        <fullName evidence="4">DUF3352 domain-containing protein</fullName>
    </recommendedName>
</protein>
<comment type="caution">
    <text evidence="2">The sequence shown here is derived from an EMBL/GenBank/DDBJ whole genome shotgun (WGS) entry which is preliminary data.</text>
</comment>
<evidence type="ECO:0000256" key="1">
    <source>
        <dbReference type="SAM" id="Phobius"/>
    </source>
</evidence>
<dbReference type="Pfam" id="PF11832">
    <property type="entry name" value="DUF3352"/>
    <property type="match status" value="1"/>
</dbReference>
<keyword evidence="1" id="KW-1133">Transmembrane helix</keyword>
<evidence type="ECO:0000313" key="2">
    <source>
        <dbReference type="EMBL" id="ERI82142.1"/>
    </source>
</evidence>
<gene>
    <name evidence="2" type="ORF">HMPREF1981_02650</name>
</gene>
<sequence length="535" mass="61020">MFVEFIIFVRQSIKIIKSVMKLRTIVKIAITSSVVLLCAGFVLYSFFRLSAAESNKDFNLFSLVPPSAAVVLMTDDAAELVGEIEGLACSKNQQYLRVSKLFSYLKSYLNTLAEDTPHGLSRQMSQVIISFHEPDNDRNQVLYCTLGEGDSELIGRFIRKYMSSSYPAKTFRYKGEDIVIYPMIDGDFLACYLKPDFLAVSYQKKLVEEVIDAYKAGRSLAADPEFRKVCTPKKSTSTATLYARLNGVIGWTEFDMKLKEDFIYLSGTTPQPDSCFTFIHMLNRQEPVKGFPGKKIPSTAFYFVKQGVSDWTSLSAQNGKMKELLADLREDSRIRHGQLLSHLTAEDGQELFTCLFQRTDTLKGCAMLSSLSMPDVADADNFLRSFMEKPSRIRYFYHQGRYYPVYRLSCTEFLGQLTHFADRVSEVYATLHDDCLLLAPDEESLSEYVRMLEHGEVLDESSAYRAGMDGLSDSYQLIVMADLTEVFRRFDKEIHLVPDFFFRNADFFRNFLLFGQISCSDGMVYPNIVLKYQAE</sequence>
<keyword evidence="1" id="KW-0812">Transmembrane</keyword>
<name>U2DKU0_9BACE</name>
<dbReference type="EMBL" id="AWSV01000143">
    <property type="protein sequence ID" value="ERI82142.1"/>
    <property type="molecule type" value="Genomic_DNA"/>
</dbReference>
<keyword evidence="1" id="KW-0472">Membrane</keyword>
<organism evidence="2 3">
    <name type="scientific">Bacteroides pyogenes F0041</name>
    <dbReference type="NCBI Taxonomy" id="1321819"/>
    <lineage>
        <taxon>Bacteria</taxon>
        <taxon>Pseudomonadati</taxon>
        <taxon>Bacteroidota</taxon>
        <taxon>Bacteroidia</taxon>
        <taxon>Bacteroidales</taxon>
        <taxon>Bacteroidaceae</taxon>
        <taxon>Bacteroides</taxon>
    </lineage>
</organism>